<dbReference type="RefSeq" id="WP_194032230.1">
    <property type="nucleotide sequence ID" value="NZ_JADEWZ010000084.1"/>
</dbReference>
<reference evidence="1" key="1">
    <citation type="submission" date="2020-10" db="EMBL/GenBank/DDBJ databases">
        <authorList>
            <person name="Castelo-Branco R."/>
            <person name="Eusebio N."/>
            <person name="Adriana R."/>
            <person name="Vieira A."/>
            <person name="Brugerolle De Fraissinette N."/>
            <person name="Rezende De Castro R."/>
            <person name="Schneider M.P."/>
            <person name="Vasconcelos V."/>
            <person name="Leao P.N."/>
        </authorList>
    </citation>
    <scope>NUCLEOTIDE SEQUENCE</scope>
    <source>
        <strain evidence="1">LEGE 07157</strain>
    </source>
</reference>
<accession>A0A8J7E0Y6</accession>
<evidence type="ECO:0000313" key="2">
    <source>
        <dbReference type="Proteomes" id="UP000654482"/>
    </source>
</evidence>
<evidence type="ECO:0000313" key="1">
    <source>
        <dbReference type="EMBL" id="MBE9119138.1"/>
    </source>
</evidence>
<name>A0A8J7E0Y6_9CYAN</name>
<protein>
    <submittedName>
        <fullName evidence="1">DUF5615 family PIN-like protein</fullName>
    </submittedName>
</protein>
<organism evidence="1 2">
    <name type="scientific">Lusitaniella coriacea LEGE 07157</name>
    <dbReference type="NCBI Taxonomy" id="945747"/>
    <lineage>
        <taxon>Bacteria</taxon>
        <taxon>Bacillati</taxon>
        <taxon>Cyanobacteriota</taxon>
        <taxon>Cyanophyceae</taxon>
        <taxon>Spirulinales</taxon>
        <taxon>Lusitaniellaceae</taxon>
        <taxon>Lusitaniella</taxon>
    </lineage>
</organism>
<gene>
    <name evidence="1" type="ORF">IQ249_25100</name>
</gene>
<dbReference type="AlphaFoldDB" id="A0A8J7E0Y6"/>
<dbReference type="Proteomes" id="UP000654482">
    <property type="component" value="Unassembled WGS sequence"/>
</dbReference>
<sequence>MPIQYLLDENLPPLYREQLLRYKSDLVVRIIGDEGVLPTGTLDPEILCWCENNGFLLVTNNRRSMPVHLAEHLEMGRHIPGILVLRRPVDIGRVLADLVLIAEAAEEDEYFDLISYVPLI</sequence>
<proteinExistence type="predicted"/>
<comment type="caution">
    <text evidence="1">The sequence shown here is derived from an EMBL/GenBank/DDBJ whole genome shotgun (WGS) entry which is preliminary data.</text>
</comment>
<dbReference type="EMBL" id="JADEWZ010000084">
    <property type="protein sequence ID" value="MBE9119138.1"/>
    <property type="molecule type" value="Genomic_DNA"/>
</dbReference>
<keyword evidence="2" id="KW-1185">Reference proteome</keyword>